<dbReference type="EMBL" id="LGRX02026812">
    <property type="protein sequence ID" value="KAK3250251.1"/>
    <property type="molecule type" value="Genomic_DNA"/>
</dbReference>
<dbReference type="Proteomes" id="UP001190700">
    <property type="component" value="Unassembled WGS sequence"/>
</dbReference>
<keyword evidence="2" id="KW-1185">Reference proteome</keyword>
<protein>
    <submittedName>
        <fullName evidence="1">Uncharacterized protein</fullName>
    </submittedName>
</protein>
<reference evidence="1 2" key="1">
    <citation type="journal article" date="2015" name="Genome Biol. Evol.">
        <title>Comparative Genomics of a Bacterivorous Green Alga Reveals Evolutionary Causalities and Consequences of Phago-Mixotrophic Mode of Nutrition.</title>
        <authorList>
            <person name="Burns J.A."/>
            <person name="Paasch A."/>
            <person name="Narechania A."/>
            <person name="Kim E."/>
        </authorList>
    </citation>
    <scope>NUCLEOTIDE SEQUENCE [LARGE SCALE GENOMIC DNA]</scope>
    <source>
        <strain evidence="1 2">PLY_AMNH</strain>
    </source>
</reference>
<name>A0AAE0F319_9CHLO</name>
<evidence type="ECO:0000313" key="2">
    <source>
        <dbReference type="Proteomes" id="UP001190700"/>
    </source>
</evidence>
<gene>
    <name evidence="1" type="ORF">CYMTET_40350</name>
</gene>
<dbReference type="AlphaFoldDB" id="A0AAE0F319"/>
<organism evidence="1 2">
    <name type="scientific">Cymbomonas tetramitiformis</name>
    <dbReference type="NCBI Taxonomy" id="36881"/>
    <lineage>
        <taxon>Eukaryota</taxon>
        <taxon>Viridiplantae</taxon>
        <taxon>Chlorophyta</taxon>
        <taxon>Pyramimonadophyceae</taxon>
        <taxon>Pyramimonadales</taxon>
        <taxon>Pyramimonadaceae</taxon>
        <taxon>Cymbomonas</taxon>
    </lineage>
</organism>
<comment type="caution">
    <text evidence="1">The sequence shown here is derived from an EMBL/GenBank/DDBJ whole genome shotgun (WGS) entry which is preliminary data.</text>
</comment>
<accession>A0AAE0F319</accession>
<sequence>MEGSYLKEHNRRKSKERLNVAIHEAGKMTVDGKGYFSHLEKELEQATESCLAVSNFEERIEEVDTAPSAVFSLTATYRIRSVTAALLQVSCNIQEVEEKVLGIARLCTCTQLFAEGKAESLHSQLEEDHAALRERLTKLEQRDRDNMFAAEQGNAHRTGAGWLACLPAAGQRWACTAVPQGARVSGHGLTECKPHAGIVGDSPFLWRGETGGREADVLLDHICRVLSAYIHEYDAPYLLGCILRRPVNEGRGPYNSMVLWRPQPDGDGGYLSNFEFKVMGGMKEGEGSRGKYERPFFLLPLSVFLPPFIFSPRTLSLFHSSHDLELEIGQVPTVAVRLWAPKDHAIVWPSTLIHRAAENTSEEIRRIVFMYVRRQNSANMVKENISFPAAGLPAPQEWRVADYPGMRLTLRKPVATNPAERWGVEVGAAPSKLDLGILDAKFKAWASHQERLQALRAEELERKLLQTVESVLQRSDKTETEILERVDAMLGHAVE</sequence>
<proteinExistence type="predicted"/>
<evidence type="ECO:0000313" key="1">
    <source>
        <dbReference type="EMBL" id="KAK3250251.1"/>
    </source>
</evidence>